<dbReference type="PANTHER" id="PTHR35848:SF9">
    <property type="entry name" value="SLL1358 PROTEIN"/>
    <property type="match status" value="1"/>
</dbReference>
<accession>A0A8J8C8I3</accession>
<dbReference type="SUPFAM" id="SSF51182">
    <property type="entry name" value="RmlC-like cupins"/>
    <property type="match status" value="1"/>
</dbReference>
<dbReference type="PANTHER" id="PTHR35848">
    <property type="entry name" value="OXALATE-BINDING PROTEIN"/>
    <property type="match status" value="1"/>
</dbReference>
<evidence type="ECO:0000313" key="4">
    <source>
        <dbReference type="Proteomes" id="UP000783863"/>
    </source>
</evidence>
<reference evidence="3" key="1">
    <citation type="submission" date="2021-06" db="EMBL/GenBank/DDBJ databases">
        <title>Halomicroarcula sp. F24A a new haloarchaeum isolated from saline soil.</title>
        <authorList>
            <person name="Duran-Viseras A."/>
            <person name="Sanchez-Porro C."/>
            <person name="Ventosa A."/>
        </authorList>
    </citation>
    <scope>NUCLEOTIDE SEQUENCE</scope>
    <source>
        <strain evidence="3">F24A</strain>
    </source>
</reference>
<dbReference type="RefSeq" id="WP_220587382.1">
    <property type="nucleotide sequence ID" value="NZ_RKLQ01000001.1"/>
</dbReference>
<dbReference type="InterPro" id="IPR013096">
    <property type="entry name" value="Cupin_2"/>
</dbReference>
<keyword evidence="4" id="KW-1185">Reference proteome</keyword>
<evidence type="ECO:0000313" key="3">
    <source>
        <dbReference type="EMBL" id="MBX0303164.1"/>
    </source>
</evidence>
<dbReference type="GO" id="GO:0046872">
    <property type="term" value="F:metal ion binding"/>
    <property type="evidence" value="ECO:0007669"/>
    <property type="project" value="UniProtKB-KW"/>
</dbReference>
<dbReference type="InterPro" id="IPR014710">
    <property type="entry name" value="RmlC-like_jellyroll"/>
</dbReference>
<name>A0A8J8C8I3_9EURY</name>
<evidence type="ECO:0000256" key="1">
    <source>
        <dbReference type="ARBA" id="ARBA00022723"/>
    </source>
</evidence>
<dbReference type="Proteomes" id="UP000783863">
    <property type="component" value="Unassembled WGS sequence"/>
</dbReference>
<protein>
    <submittedName>
        <fullName evidence="3">Cupin domain-containing protein</fullName>
    </submittedName>
</protein>
<dbReference type="EMBL" id="RKLQ01000001">
    <property type="protein sequence ID" value="MBX0303164.1"/>
    <property type="molecule type" value="Genomic_DNA"/>
</dbReference>
<evidence type="ECO:0000259" key="2">
    <source>
        <dbReference type="Pfam" id="PF07883"/>
    </source>
</evidence>
<proteinExistence type="predicted"/>
<comment type="caution">
    <text evidence="3">The sequence shown here is derived from an EMBL/GenBank/DDBJ whole genome shotgun (WGS) entry which is preliminary data.</text>
</comment>
<dbReference type="InterPro" id="IPR051610">
    <property type="entry name" value="GPI/OXD"/>
</dbReference>
<keyword evidence="1" id="KW-0479">Metal-binding</keyword>
<gene>
    <name evidence="3" type="ORF">EGD98_05690</name>
</gene>
<organism evidence="3 4">
    <name type="scientific">Haloarcula salinisoli</name>
    <dbReference type="NCBI Taxonomy" id="2487746"/>
    <lineage>
        <taxon>Archaea</taxon>
        <taxon>Methanobacteriati</taxon>
        <taxon>Methanobacteriota</taxon>
        <taxon>Stenosarchaea group</taxon>
        <taxon>Halobacteria</taxon>
        <taxon>Halobacteriales</taxon>
        <taxon>Haloarculaceae</taxon>
        <taxon>Haloarcula</taxon>
    </lineage>
</organism>
<dbReference type="Pfam" id="PF07883">
    <property type="entry name" value="Cupin_2"/>
    <property type="match status" value="1"/>
</dbReference>
<dbReference type="Gene3D" id="2.60.120.10">
    <property type="entry name" value="Jelly Rolls"/>
    <property type="match status" value="1"/>
</dbReference>
<dbReference type="AlphaFoldDB" id="A0A8J8C8I3"/>
<sequence>MSYTRVNYEDVEPVGGAMHFMRDPLECSNLGVTVVECEPKWTGKEHDHGGKEHEEVYVLVEGAATVDVDGESVELEAGDALRIDPDARRQIRNGDEESLFVLVGAP</sequence>
<dbReference type="InterPro" id="IPR011051">
    <property type="entry name" value="RmlC_Cupin_sf"/>
</dbReference>
<feature type="domain" description="Cupin type-2" evidence="2">
    <location>
        <begin position="34"/>
        <end position="102"/>
    </location>
</feature>